<evidence type="ECO:0008006" key="4">
    <source>
        <dbReference type="Google" id="ProtNLM"/>
    </source>
</evidence>
<evidence type="ECO:0000256" key="1">
    <source>
        <dbReference type="SAM" id="SignalP"/>
    </source>
</evidence>
<evidence type="ECO:0000313" key="3">
    <source>
        <dbReference type="Proteomes" id="UP001138961"/>
    </source>
</evidence>
<protein>
    <recommendedName>
        <fullName evidence="4">Protease inhibitor Inh</fullName>
    </recommendedName>
</protein>
<name>A0ABS8BRZ7_9RHOB</name>
<organism evidence="2 3">
    <name type="scientific">Loktanella gaetbuli</name>
    <dbReference type="NCBI Taxonomy" id="2881335"/>
    <lineage>
        <taxon>Bacteria</taxon>
        <taxon>Pseudomonadati</taxon>
        <taxon>Pseudomonadota</taxon>
        <taxon>Alphaproteobacteria</taxon>
        <taxon>Rhodobacterales</taxon>
        <taxon>Roseobacteraceae</taxon>
        <taxon>Loktanella</taxon>
    </lineage>
</organism>
<keyword evidence="3" id="KW-1185">Reference proteome</keyword>
<accession>A0ABS8BRZ7</accession>
<keyword evidence="1" id="KW-0732">Signal</keyword>
<evidence type="ECO:0000313" key="2">
    <source>
        <dbReference type="EMBL" id="MCB5198522.1"/>
    </source>
</evidence>
<sequence>MRTAAALLCVLTAPALADPMTGPEFDAYATGRTLSFAAPDGTVFGIEKYLPDQRVRWSAAPGMCVDGSWFASGGAICFVYDGDPIPKCWDVTLTETGLRAVSAQFGTVLVEAQETTLSCPGPDLLS</sequence>
<proteinExistence type="predicted"/>
<feature type="signal peptide" evidence="1">
    <location>
        <begin position="1"/>
        <end position="17"/>
    </location>
</feature>
<dbReference type="Proteomes" id="UP001138961">
    <property type="component" value="Unassembled WGS sequence"/>
</dbReference>
<feature type="chain" id="PRO_5047292045" description="Protease inhibitor Inh" evidence="1">
    <location>
        <begin position="18"/>
        <end position="126"/>
    </location>
</feature>
<reference evidence="2" key="1">
    <citation type="submission" date="2021-10" db="EMBL/GenBank/DDBJ databases">
        <title>Loktanella gaetbuli sp. nov., isolated from a tidal flat.</title>
        <authorList>
            <person name="Park S."/>
            <person name="Yoon J.-H."/>
        </authorList>
    </citation>
    <scope>NUCLEOTIDE SEQUENCE</scope>
    <source>
        <strain evidence="2">TSTF-M6</strain>
    </source>
</reference>
<dbReference type="EMBL" id="JAJATZ010000002">
    <property type="protein sequence ID" value="MCB5198522.1"/>
    <property type="molecule type" value="Genomic_DNA"/>
</dbReference>
<gene>
    <name evidence="2" type="ORF">LGQ03_04660</name>
</gene>
<comment type="caution">
    <text evidence="2">The sequence shown here is derived from an EMBL/GenBank/DDBJ whole genome shotgun (WGS) entry which is preliminary data.</text>
</comment>
<dbReference type="RefSeq" id="WP_226747447.1">
    <property type="nucleotide sequence ID" value="NZ_JAJATZ010000002.1"/>
</dbReference>